<dbReference type="AlphaFoldDB" id="A0A6S6WA86"/>
<proteinExistence type="predicted"/>
<dbReference type="EMBL" id="HG992983">
    <property type="protein sequence ID" value="CAE7196586.1"/>
    <property type="molecule type" value="Genomic_DNA"/>
</dbReference>
<dbReference type="Gene3D" id="3.30.710.10">
    <property type="entry name" value="Potassium Channel Kv1.1, Chain A"/>
    <property type="match status" value="1"/>
</dbReference>
<dbReference type="InterPro" id="IPR000210">
    <property type="entry name" value="BTB/POZ_dom"/>
</dbReference>
<sequence length="316" mass="35163">MSTSNINIQFDPNSQNVKKASMISGMSVVHRSSTALTFTFTCTARNFRMALVQIYINLLTNFSPFKPPTLSSSHLPSVKHPTQSVTARALLQTTKYLVDSDSMASPAKKRRLTESSSPKEHAAPTIVLAKRGDVLLELSDNGKVWDILLVSSHVLSLASPVFDAMFNGNFTEGQGLSSASPKKVALPDDDPESMTLFCKLVHMQTTELEYGISFDLLADLAIVCDKYRCTESVRSWLQLWINRKLALPGARKFEKLIFVTYVCDLPREFEEVTLACLRDRTNLGEICNMTHGLDIVPLQIIGKHTYKMHGEGIFTI</sequence>
<dbReference type="SUPFAM" id="SSF54695">
    <property type="entry name" value="POZ domain"/>
    <property type="match status" value="1"/>
</dbReference>
<organism evidence="1 2">
    <name type="scientific">Pyrenophora teres f. teres</name>
    <dbReference type="NCBI Taxonomy" id="97479"/>
    <lineage>
        <taxon>Eukaryota</taxon>
        <taxon>Fungi</taxon>
        <taxon>Dikarya</taxon>
        <taxon>Ascomycota</taxon>
        <taxon>Pezizomycotina</taxon>
        <taxon>Dothideomycetes</taxon>
        <taxon>Pleosporomycetidae</taxon>
        <taxon>Pleosporales</taxon>
        <taxon>Pleosporineae</taxon>
        <taxon>Pleosporaceae</taxon>
        <taxon>Pyrenophora</taxon>
    </lineage>
</organism>
<name>A0A6S6WA86_9PLEO</name>
<dbReference type="Proteomes" id="UP000472372">
    <property type="component" value="Chromosome 7"/>
</dbReference>
<dbReference type="CDD" id="cd18186">
    <property type="entry name" value="BTB_POZ_ZBTB_KLHL-like"/>
    <property type="match status" value="1"/>
</dbReference>
<evidence type="ECO:0000313" key="2">
    <source>
        <dbReference type="Proteomes" id="UP000472372"/>
    </source>
</evidence>
<reference evidence="1" key="1">
    <citation type="submission" date="2021-02" db="EMBL/GenBank/DDBJ databases">
        <authorList>
            <person name="Syme A R."/>
            <person name="Syme A R."/>
            <person name="Moolhuijzen P."/>
        </authorList>
    </citation>
    <scope>NUCLEOTIDE SEQUENCE</scope>
    <source>
        <strain evidence="1">W1-1</strain>
    </source>
</reference>
<dbReference type="PROSITE" id="PS50097">
    <property type="entry name" value="BTB"/>
    <property type="match status" value="1"/>
</dbReference>
<protein>
    <submittedName>
        <fullName evidence="1">Uncharacterized protein</fullName>
    </submittedName>
</protein>
<dbReference type="InterPro" id="IPR011333">
    <property type="entry name" value="SKP1/BTB/POZ_sf"/>
</dbReference>
<evidence type="ECO:0000313" key="1">
    <source>
        <dbReference type="EMBL" id="CAE7196586.1"/>
    </source>
</evidence>
<gene>
    <name evidence="1" type="ORF">PTTW11_08399</name>
</gene>
<accession>A0A6S6WA86</accession>